<gene>
    <name evidence="2" type="ORF">BZJ21_15030</name>
</gene>
<reference evidence="3" key="1">
    <citation type="submission" date="2017-01" db="EMBL/GenBank/DDBJ databases">
        <title>Draft genome of the species Salinivibrio costicola subsp. alcaliphilus.</title>
        <authorList>
            <person name="Lopez-Hermoso C."/>
            <person name="De La Haba R."/>
            <person name="Sanchez-Porro C."/>
            <person name="Ventosa A."/>
        </authorList>
    </citation>
    <scope>NUCLEOTIDE SEQUENCE [LARGE SCALE GENOMIC DNA]</scope>
    <source>
        <strain evidence="3">CBH448</strain>
    </source>
</reference>
<dbReference type="InterPro" id="IPR007069">
    <property type="entry name" value="Transposase_32"/>
</dbReference>
<sequence length="126" mass="14515">MFLPTLPISSIFIRTPDKDIIDISDHQVTFRYTDSQTNQSAIRSLPTNQFLMLILQHVLPKGLQRVRDYGLLHGSAKHKRYHIQRMLLHMAHQTLPVETAPEQHTTRCCPTCGERLMVCVGVTRPR</sequence>
<dbReference type="EMBL" id="MUFR01000077">
    <property type="protein sequence ID" value="OOF32645.1"/>
    <property type="molecule type" value="Genomic_DNA"/>
</dbReference>
<evidence type="ECO:0000313" key="2">
    <source>
        <dbReference type="EMBL" id="OOF32645.1"/>
    </source>
</evidence>
<protein>
    <recommendedName>
        <fullName evidence="1">Transposase IS801/IS1294 domain-containing protein</fullName>
    </recommendedName>
</protein>
<accession>A0ABX3KLT3</accession>
<dbReference type="Pfam" id="PF04986">
    <property type="entry name" value="Y2_Tnp"/>
    <property type="match status" value="1"/>
</dbReference>
<dbReference type="RefSeq" id="WP_236719585.1">
    <property type="nucleotide sequence ID" value="NZ_MUFR01000077.1"/>
</dbReference>
<dbReference type="Proteomes" id="UP000189431">
    <property type="component" value="Unassembled WGS sequence"/>
</dbReference>
<comment type="caution">
    <text evidence="2">The sequence shown here is derived from an EMBL/GenBank/DDBJ whole genome shotgun (WGS) entry which is preliminary data.</text>
</comment>
<feature type="domain" description="Transposase IS801/IS1294" evidence="1">
    <location>
        <begin position="17"/>
        <end position="76"/>
    </location>
</feature>
<evidence type="ECO:0000313" key="3">
    <source>
        <dbReference type="Proteomes" id="UP000189431"/>
    </source>
</evidence>
<name>A0ABX3KLT3_SALCS</name>
<evidence type="ECO:0000259" key="1">
    <source>
        <dbReference type="Pfam" id="PF04986"/>
    </source>
</evidence>
<proteinExistence type="predicted"/>
<keyword evidence="3" id="KW-1185">Reference proteome</keyword>
<organism evidence="2 3">
    <name type="scientific">Salinivibrio costicola subsp. alcaliphilus</name>
    <dbReference type="NCBI Taxonomy" id="272773"/>
    <lineage>
        <taxon>Bacteria</taxon>
        <taxon>Pseudomonadati</taxon>
        <taxon>Pseudomonadota</taxon>
        <taxon>Gammaproteobacteria</taxon>
        <taxon>Vibrionales</taxon>
        <taxon>Vibrionaceae</taxon>
        <taxon>Salinivibrio</taxon>
    </lineage>
</organism>